<dbReference type="Proteomes" id="UP000010729">
    <property type="component" value="Unassembled WGS sequence"/>
</dbReference>
<dbReference type="PANTHER" id="PTHR11371:SF31">
    <property type="entry name" value="EXTRACELLULAR NUCLEASE"/>
    <property type="match status" value="1"/>
</dbReference>
<name>N1UT31_9MICC</name>
<dbReference type="GO" id="GO:0016787">
    <property type="term" value="F:hydrolase activity"/>
    <property type="evidence" value="ECO:0007669"/>
    <property type="project" value="UniProtKB-KW"/>
</dbReference>
<accession>N1UT31</accession>
<keyword evidence="2" id="KW-0540">Nuclease</keyword>
<evidence type="ECO:0000313" key="5">
    <source>
        <dbReference type="EMBL" id="EMY33576.1"/>
    </source>
</evidence>
<dbReference type="GO" id="GO:0006308">
    <property type="term" value="P:DNA catabolic process"/>
    <property type="evidence" value="ECO:0007669"/>
    <property type="project" value="InterPro"/>
</dbReference>
<protein>
    <recommendedName>
        <fullName evidence="4">Endonuclease/exonuclease/phosphatase domain-containing protein</fullName>
    </recommendedName>
</protein>
<evidence type="ECO:0000259" key="4">
    <source>
        <dbReference type="Pfam" id="PF03372"/>
    </source>
</evidence>
<dbReference type="InterPro" id="IPR036691">
    <property type="entry name" value="Endo/exonu/phosph_ase_sf"/>
</dbReference>
<keyword evidence="6" id="KW-1185">Reference proteome</keyword>
<dbReference type="SUPFAM" id="SSF56219">
    <property type="entry name" value="DNase I-like"/>
    <property type="match status" value="1"/>
</dbReference>
<gene>
    <name evidence="5" type="ORF">D477_014281</name>
</gene>
<comment type="similarity">
    <text evidence="1">Belongs to the DNase I family.</text>
</comment>
<evidence type="ECO:0000256" key="2">
    <source>
        <dbReference type="ARBA" id="ARBA00022722"/>
    </source>
</evidence>
<dbReference type="EMBL" id="ANPE02000169">
    <property type="protein sequence ID" value="EMY33576.1"/>
    <property type="molecule type" value="Genomic_DNA"/>
</dbReference>
<feature type="domain" description="Endonuclease/exonuclease/phosphatase" evidence="4">
    <location>
        <begin position="35"/>
        <end position="302"/>
    </location>
</feature>
<dbReference type="PANTHER" id="PTHR11371">
    <property type="entry name" value="DEOXYRIBONUCLEASE"/>
    <property type="match status" value="1"/>
</dbReference>
<organism evidence="5 6">
    <name type="scientific">Arthrobacter crystallopoietes BAB-32</name>
    <dbReference type="NCBI Taxonomy" id="1246476"/>
    <lineage>
        <taxon>Bacteria</taxon>
        <taxon>Bacillati</taxon>
        <taxon>Actinomycetota</taxon>
        <taxon>Actinomycetes</taxon>
        <taxon>Micrococcales</taxon>
        <taxon>Micrococcaceae</taxon>
        <taxon>Crystallibacter</taxon>
    </lineage>
</organism>
<evidence type="ECO:0000256" key="1">
    <source>
        <dbReference type="ARBA" id="ARBA00007359"/>
    </source>
</evidence>
<dbReference type="InterPro" id="IPR005135">
    <property type="entry name" value="Endo/exonuclease/phosphatase"/>
</dbReference>
<evidence type="ECO:0000256" key="3">
    <source>
        <dbReference type="ARBA" id="ARBA00022801"/>
    </source>
</evidence>
<keyword evidence="3" id="KW-0378">Hydrolase</keyword>
<dbReference type="AlphaFoldDB" id="N1UT31"/>
<evidence type="ECO:0000313" key="6">
    <source>
        <dbReference type="Proteomes" id="UP000010729"/>
    </source>
</evidence>
<proteinExistence type="inferred from homology"/>
<dbReference type="RefSeq" id="WP_005270168.1">
    <property type="nucleotide sequence ID" value="NZ_ANPE02000169.1"/>
</dbReference>
<sequence>MTTVAPEAVIKDLSRLNIALDQAVPARTPSNLLVATWNIRAFGSLTDKWQAGPKDSPKRDWHAVACIADIVRRFDVIALQEVRRSVEALQFLLQRLGPTWKVIASDVTEGSAGNGERLAFLYDSERVQPSGLVGEIVLPPIGDDPQRQFARSPYFAGFSRAGTEFTLASVHVLWGKNAAERLPEVTAFAEWMRDWADRPNDWNRNLMVLGDFNLDRIGDPLYEAFVDTGLWPPKELNDVPRTIFDDDKDRHFYDQIAWFSEPDGTSVLEDVEYSLRAGSFDFIPHVMTGLSRNEISWRISDHYPLWAEFNVSVS</sequence>
<dbReference type="Pfam" id="PF03372">
    <property type="entry name" value="Exo_endo_phos"/>
    <property type="match status" value="1"/>
</dbReference>
<dbReference type="GO" id="GO:0004536">
    <property type="term" value="F:DNA nuclease activity"/>
    <property type="evidence" value="ECO:0007669"/>
    <property type="project" value="InterPro"/>
</dbReference>
<dbReference type="SMART" id="SM00476">
    <property type="entry name" value="DNaseIc"/>
    <property type="match status" value="1"/>
</dbReference>
<dbReference type="InterPro" id="IPR016202">
    <property type="entry name" value="DNase_I"/>
</dbReference>
<dbReference type="CDD" id="cd10283">
    <property type="entry name" value="MnuA_DNase1-like"/>
    <property type="match status" value="1"/>
</dbReference>
<comment type="caution">
    <text evidence="5">The sequence shown here is derived from an EMBL/GenBank/DDBJ whole genome shotgun (WGS) entry which is preliminary data.</text>
</comment>
<dbReference type="Gene3D" id="3.60.10.10">
    <property type="entry name" value="Endonuclease/exonuclease/phosphatase"/>
    <property type="match status" value="1"/>
</dbReference>
<reference evidence="5 6" key="1">
    <citation type="journal article" date="2013" name="Genome Announc.">
        <title>Draft Genome Sequence of Arthrobacter crystallopoietes Strain BAB-32, Revealing Genes for Bioremediation.</title>
        <authorList>
            <person name="Joshi M.N."/>
            <person name="Pandit A.S."/>
            <person name="Sharma A."/>
            <person name="Pandya R.V."/>
            <person name="Desai S.M."/>
            <person name="Saxena A.K."/>
            <person name="Bagatharia S.B."/>
        </authorList>
    </citation>
    <scope>NUCLEOTIDE SEQUENCE [LARGE SCALE GENOMIC DNA]</scope>
    <source>
        <strain evidence="5 6">BAB-32</strain>
    </source>
</reference>